<reference evidence="3 4" key="1">
    <citation type="submission" date="2015-09" db="EMBL/GenBank/DDBJ databases">
        <title>Sorangium comparison.</title>
        <authorList>
            <person name="Zaburannyi N."/>
            <person name="Bunk B."/>
            <person name="Overmann J."/>
            <person name="Mueller R."/>
        </authorList>
    </citation>
    <scope>NUCLEOTIDE SEQUENCE [LARGE SCALE GENOMIC DNA]</scope>
    <source>
        <strain evidence="3 4">So ce836</strain>
    </source>
</reference>
<evidence type="ECO:0000313" key="3">
    <source>
        <dbReference type="EMBL" id="AUX33092.1"/>
    </source>
</evidence>
<dbReference type="Gene3D" id="3.30.70.20">
    <property type="match status" value="2"/>
</dbReference>
<dbReference type="PANTHER" id="PTHR42783">
    <property type="entry name" value="GLUTAMATE SYNTHASE [NADPH] SMALL CHAIN"/>
    <property type="match status" value="1"/>
</dbReference>
<dbReference type="SUPFAM" id="SSF53706">
    <property type="entry name" value="Formate dehydrogenase/DMSO reductase, domains 1-3"/>
    <property type="match status" value="1"/>
</dbReference>
<dbReference type="PANTHER" id="PTHR42783:SF3">
    <property type="entry name" value="GLUTAMATE SYNTHASE [NADPH] SMALL CHAIN-RELATED"/>
    <property type="match status" value="1"/>
</dbReference>
<accession>A0A4V0NGG5</accession>
<feature type="domain" description="4Fe-4S ferredoxin-type" evidence="2">
    <location>
        <begin position="830"/>
        <end position="862"/>
    </location>
</feature>
<dbReference type="AlphaFoldDB" id="A0A4V0NGG5"/>
<dbReference type="EMBL" id="CP012672">
    <property type="protein sequence ID" value="AUX33092.1"/>
    <property type="molecule type" value="Genomic_DNA"/>
</dbReference>
<protein>
    <submittedName>
        <fullName evidence="3">Molybdopterin oxidoreductase</fullName>
    </submittedName>
</protein>
<feature type="domain" description="4Fe-4S ferredoxin-type" evidence="2">
    <location>
        <begin position="776"/>
        <end position="807"/>
    </location>
</feature>
<dbReference type="InterPro" id="IPR009010">
    <property type="entry name" value="Asp_de-COase-like_dom_sf"/>
</dbReference>
<dbReference type="Pfam" id="PF13247">
    <property type="entry name" value="Fer4_11"/>
    <property type="match status" value="1"/>
</dbReference>
<evidence type="ECO:0000313" key="4">
    <source>
        <dbReference type="Proteomes" id="UP000295497"/>
    </source>
</evidence>
<evidence type="ECO:0000256" key="1">
    <source>
        <dbReference type="SAM" id="MobiDB-lite"/>
    </source>
</evidence>
<dbReference type="PROSITE" id="PS51379">
    <property type="entry name" value="4FE4S_FER_2"/>
    <property type="match status" value="2"/>
</dbReference>
<dbReference type="InterPro" id="IPR017896">
    <property type="entry name" value="4Fe4S_Fe-S-bd"/>
</dbReference>
<sequence>MNDEQGISVKDADEMKEWWLEALGPAGERASYRLLAPLIESPELRALAAGEPPRGVDEPAGVSRRALLKLLGASMALAGVAGCTPHEPEKILPYNETPPGVVPGLSQSYATSMVLDGYAMGLLAKSYAGRPIKIEGNPAHPASLGATGVHEQASILSLYDPYRARAPTRGGQVASWEAFSARFGGDREDGGAGLRFVLQPTSSPLIAALIERVRRRFPGARFTFWSPVHAEHALEGARAALGLRLLPQLDVDQAEVILALDADFLADMPFSVRYARDFASRRRPASPAAAMSRLYVAEAMFTPTGTLADHRLRVRPAEVARVAAGVAAELVHGLGLRPRGITDADAAALRALRPPDGEGHGAFVRALARDLARARGAGVAVVGDGQPPIVHALGHVINAALRSRAAWMVDPVLIDAGPSTQSFSELVGELGRGAVDTLILLDVNPVYAAPADVDFAGLLARVPTSLKAGLYDDETARACTWFVPTRHYLESWGDARAYDGTVSFVQPLVRPLFDGRAVPELLAVFAGDERPDPRLLLREHWRGERGEADFEAFWGEALKRGFLPDSARPRQTPDLAPADLAQELARLAAAPRPAGGALDVAFLRSPSLHDGRFANNPWLQELPRPITRLTWGNAAMMSAATAARLGVERGDVVELALRGRTIEIPAVVVRGHADDVISVDLGYGRDAGEEVARGVGVSAYRIRPSDARWFAGGLSVRKTGATAALALAQLELSQHDRPIALRRTLPQYREQPGFAEEHKGPVRSILPEVEYTGAQWAMSIDMSICTGCSSCVVACQAENNVLVVGKEEVMHGREMQWLRIDQYFEGGGDEVSVVNQPMLCQHCEKAPCEYVCPVNATVHSPDGLNEMIYNRCIGTRFCSNNCPYKIRRFNFFDYNAHVPYNAGLRRLQRNPDVTVRARGVMEKCTYCVQRIREADIRAQIERRPLRPGEVVTACQQACPTGAIQFGSLDHADTKMVAWRREPRAYAVLHDLGTRPRTEYLAKIENPNPGFGAEGAERRPGAPNVKPALGAEGAERRPGAPNVKPEIE</sequence>
<dbReference type="Proteomes" id="UP000295497">
    <property type="component" value="Chromosome"/>
</dbReference>
<feature type="region of interest" description="Disordered" evidence="1">
    <location>
        <begin position="1004"/>
        <end position="1047"/>
    </location>
</feature>
<organism evidence="3 4">
    <name type="scientific">Sorangium cellulosum</name>
    <name type="common">Polyangium cellulosum</name>
    <dbReference type="NCBI Taxonomy" id="56"/>
    <lineage>
        <taxon>Bacteria</taxon>
        <taxon>Pseudomonadati</taxon>
        <taxon>Myxococcota</taxon>
        <taxon>Polyangia</taxon>
        <taxon>Polyangiales</taxon>
        <taxon>Polyangiaceae</taxon>
        <taxon>Sorangium</taxon>
    </lineage>
</organism>
<dbReference type="Gene3D" id="2.40.40.20">
    <property type="match status" value="1"/>
</dbReference>
<proteinExistence type="predicted"/>
<gene>
    <name evidence="3" type="ORF">SOCE836_052450</name>
</gene>
<dbReference type="CDD" id="cd10551">
    <property type="entry name" value="PsrB"/>
    <property type="match status" value="1"/>
</dbReference>
<evidence type="ECO:0000259" key="2">
    <source>
        <dbReference type="PROSITE" id="PS51379"/>
    </source>
</evidence>
<name>A0A4V0NGG5_SORCE</name>
<dbReference type="CDD" id="cd02784">
    <property type="entry name" value="MopB_CT_PHLH"/>
    <property type="match status" value="1"/>
</dbReference>
<dbReference type="SUPFAM" id="SSF50692">
    <property type="entry name" value="ADC-like"/>
    <property type="match status" value="1"/>
</dbReference>
<dbReference type="SUPFAM" id="SSF54862">
    <property type="entry name" value="4Fe-4S ferredoxins"/>
    <property type="match status" value="1"/>
</dbReference>